<keyword evidence="3" id="KW-1003">Cell membrane</keyword>
<dbReference type="AlphaFoldDB" id="A0A517QXW1"/>
<dbReference type="InterPro" id="IPR011527">
    <property type="entry name" value="ABC1_TM_dom"/>
</dbReference>
<evidence type="ECO:0000256" key="8">
    <source>
        <dbReference type="ARBA" id="ARBA00023136"/>
    </source>
</evidence>
<feature type="transmembrane region" description="Helical" evidence="9">
    <location>
        <begin position="57"/>
        <end position="77"/>
    </location>
</feature>
<dbReference type="PANTHER" id="PTHR43394">
    <property type="entry name" value="ATP-DEPENDENT PERMEASE MDL1, MITOCHONDRIAL"/>
    <property type="match status" value="1"/>
</dbReference>
<evidence type="ECO:0000256" key="4">
    <source>
        <dbReference type="ARBA" id="ARBA00022692"/>
    </source>
</evidence>
<feature type="domain" description="ABC transmembrane type-1" evidence="11">
    <location>
        <begin position="62"/>
        <end position="359"/>
    </location>
</feature>
<evidence type="ECO:0000259" key="11">
    <source>
        <dbReference type="PROSITE" id="PS50929"/>
    </source>
</evidence>
<evidence type="ECO:0000256" key="7">
    <source>
        <dbReference type="ARBA" id="ARBA00022989"/>
    </source>
</evidence>
<dbReference type="EC" id="3.6.3.-" evidence="12"/>
<dbReference type="InterPro" id="IPR017871">
    <property type="entry name" value="ABC_transporter-like_CS"/>
</dbReference>
<name>A0A517QXW1_9PLAN</name>
<dbReference type="PROSITE" id="PS50929">
    <property type="entry name" value="ABC_TM1F"/>
    <property type="match status" value="1"/>
</dbReference>
<dbReference type="PROSITE" id="PS50893">
    <property type="entry name" value="ABC_TRANSPORTER_2"/>
    <property type="match status" value="1"/>
</dbReference>
<dbReference type="GO" id="GO:0005524">
    <property type="term" value="F:ATP binding"/>
    <property type="evidence" value="ECO:0007669"/>
    <property type="project" value="UniProtKB-KW"/>
</dbReference>
<protein>
    <submittedName>
        <fullName evidence="12">Multidrug export ATP-binding/permease protein</fullName>
        <ecNumber evidence="12">3.6.3.-</ecNumber>
    </submittedName>
</protein>
<keyword evidence="7 9" id="KW-1133">Transmembrane helix</keyword>
<evidence type="ECO:0000313" key="13">
    <source>
        <dbReference type="Proteomes" id="UP000317318"/>
    </source>
</evidence>
<comment type="subcellular location">
    <subcellularLocation>
        <location evidence="1">Cell membrane</location>
        <topology evidence="1">Multi-pass membrane protein</topology>
    </subcellularLocation>
</comment>
<dbReference type="CDD" id="cd07346">
    <property type="entry name" value="ABC_6TM_exporters"/>
    <property type="match status" value="1"/>
</dbReference>
<keyword evidence="4 9" id="KW-0812">Transmembrane</keyword>
<dbReference type="SUPFAM" id="SSF90123">
    <property type="entry name" value="ABC transporter transmembrane region"/>
    <property type="match status" value="1"/>
</dbReference>
<dbReference type="Pfam" id="PF00005">
    <property type="entry name" value="ABC_tran"/>
    <property type="match status" value="1"/>
</dbReference>
<gene>
    <name evidence="12" type="ORF">Pan189_07990</name>
</gene>
<proteinExistence type="predicted"/>
<dbReference type="GO" id="GO:0005886">
    <property type="term" value="C:plasma membrane"/>
    <property type="evidence" value="ECO:0007669"/>
    <property type="project" value="UniProtKB-SubCell"/>
</dbReference>
<dbReference type="InterPro" id="IPR027417">
    <property type="entry name" value="P-loop_NTPase"/>
</dbReference>
<evidence type="ECO:0000256" key="1">
    <source>
        <dbReference type="ARBA" id="ARBA00004651"/>
    </source>
</evidence>
<dbReference type="PROSITE" id="PS00211">
    <property type="entry name" value="ABC_TRANSPORTER_1"/>
    <property type="match status" value="1"/>
</dbReference>
<evidence type="ECO:0000313" key="12">
    <source>
        <dbReference type="EMBL" id="QDT36443.1"/>
    </source>
</evidence>
<dbReference type="InterPro" id="IPR036640">
    <property type="entry name" value="ABC1_TM_sf"/>
</dbReference>
<dbReference type="SMART" id="SM00382">
    <property type="entry name" value="AAA"/>
    <property type="match status" value="1"/>
</dbReference>
<evidence type="ECO:0000259" key="10">
    <source>
        <dbReference type="PROSITE" id="PS50893"/>
    </source>
</evidence>
<dbReference type="InterPro" id="IPR039421">
    <property type="entry name" value="Type_1_exporter"/>
</dbReference>
<feature type="domain" description="ABC transporter" evidence="10">
    <location>
        <begin position="395"/>
        <end position="633"/>
    </location>
</feature>
<feature type="transmembrane region" description="Helical" evidence="9">
    <location>
        <begin position="202"/>
        <end position="229"/>
    </location>
</feature>
<dbReference type="OrthoDB" id="9762778at2"/>
<keyword evidence="2" id="KW-0813">Transport</keyword>
<evidence type="ECO:0000256" key="2">
    <source>
        <dbReference type="ARBA" id="ARBA00022448"/>
    </source>
</evidence>
<dbReference type="KEGG" id="svp:Pan189_07990"/>
<feature type="transmembrane region" description="Helical" evidence="9">
    <location>
        <begin position="112"/>
        <end position="133"/>
    </location>
</feature>
<dbReference type="FunFam" id="3.40.50.300:FF:000221">
    <property type="entry name" value="Multidrug ABC transporter ATP-binding protein"/>
    <property type="match status" value="1"/>
</dbReference>
<evidence type="ECO:0000256" key="6">
    <source>
        <dbReference type="ARBA" id="ARBA00022840"/>
    </source>
</evidence>
<keyword evidence="5" id="KW-0547">Nucleotide-binding</keyword>
<dbReference type="RefSeq" id="WP_145362647.1">
    <property type="nucleotide sequence ID" value="NZ_CP036268.1"/>
</dbReference>
<dbReference type="InterPro" id="IPR003593">
    <property type="entry name" value="AAA+_ATPase"/>
</dbReference>
<accession>A0A517QXW1</accession>
<keyword evidence="8 9" id="KW-0472">Membrane</keyword>
<keyword evidence="12" id="KW-0378">Hydrolase</keyword>
<dbReference type="Gene3D" id="3.40.50.300">
    <property type="entry name" value="P-loop containing nucleotide triphosphate hydrolases"/>
    <property type="match status" value="1"/>
</dbReference>
<dbReference type="Pfam" id="PF00664">
    <property type="entry name" value="ABC_membrane"/>
    <property type="match status" value="1"/>
</dbReference>
<dbReference type="Proteomes" id="UP000317318">
    <property type="component" value="Chromosome"/>
</dbReference>
<evidence type="ECO:0000256" key="5">
    <source>
        <dbReference type="ARBA" id="ARBA00022741"/>
    </source>
</evidence>
<keyword evidence="6 12" id="KW-0067">ATP-binding</keyword>
<dbReference type="EMBL" id="CP036268">
    <property type="protein sequence ID" value="QDT36443.1"/>
    <property type="molecule type" value="Genomic_DNA"/>
</dbReference>
<reference evidence="12 13" key="1">
    <citation type="submission" date="2019-02" db="EMBL/GenBank/DDBJ databases">
        <title>Deep-cultivation of Planctomycetes and their phenomic and genomic characterization uncovers novel biology.</title>
        <authorList>
            <person name="Wiegand S."/>
            <person name="Jogler M."/>
            <person name="Boedeker C."/>
            <person name="Pinto D."/>
            <person name="Vollmers J."/>
            <person name="Rivas-Marin E."/>
            <person name="Kohn T."/>
            <person name="Peeters S.H."/>
            <person name="Heuer A."/>
            <person name="Rast P."/>
            <person name="Oberbeckmann S."/>
            <person name="Bunk B."/>
            <person name="Jeske O."/>
            <person name="Meyerdierks A."/>
            <person name="Storesund J.E."/>
            <person name="Kallscheuer N."/>
            <person name="Luecker S."/>
            <person name="Lage O.M."/>
            <person name="Pohl T."/>
            <person name="Merkel B.J."/>
            <person name="Hornburger P."/>
            <person name="Mueller R.-W."/>
            <person name="Bruemmer F."/>
            <person name="Labrenz M."/>
            <person name="Spormann A.M."/>
            <person name="Op den Camp H."/>
            <person name="Overmann J."/>
            <person name="Amann R."/>
            <person name="Jetten M.S.M."/>
            <person name="Mascher T."/>
            <person name="Medema M.H."/>
            <person name="Devos D.P."/>
            <person name="Kaster A.-K."/>
            <person name="Ovreas L."/>
            <person name="Rohde M."/>
            <person name="Galperin M.Y."/>
            <person name="Jogler C."/>
        </authorList>
    </citation>
    <scope>NUCLEOTIDE SEQUENCE [LARGE SCALE GENOMIC DNA]</scope>
    <source>
        <strain evidence="12 13">Pan189</strain>
    </source>
</reference>
<dbReference type="GO" id="GO:0016887">
    <property type="term" value="F:ATP hydrolysis activity"/>
    <property type="evidence" value="ECO:0007669"/>
    <property type="project" value="InterPro"/>
</dbReference>
<evidence type="ECO:0000256" key="3">
    <source>
        <dbReference type="ARBA" id="ARBA00022475"/>
    </source>
</evidence>
<keyword evidence="13" id="KW-1185">Reference proteome</keyword>
<evidence type="ECO:0000256" key="9">
    <source>
        <dbReference type="SAM" id="Phobius"/>
    </source>
</evidence>
<dbReference type="SUPFAM" id="SSF52540">
    <property type="entry name" value="P-loop containing nucleoside triphosphate hydrolases"/>
    <property type="match status" value="1"/>
</dbReference>
<dbReference type="Gene3D" id="1.20.1560.10">
    <property type="entry name" value="ABC transporter type 1, transmembrane domain"/>
    <property type="match status" value="1"/>
</dbReference>
<dbReference type="InterPro" id="IPR003439">
    <property type="entry name" value="ABC_transporter-like_ATP-bd"/>
</dbReference>
<dbReference type="GO" id="GO:0015421">
    <property type="term" value="F:ABC-type oligopeptide transporter activity"/>
    <property type="evidence" value="ECO:0007669"/>
    <property type="project" value="TreeGrafter"/>
</dbReference>
<organism evidence="12 13">
    <name type="scientific">Stratiformator vulcanicus</name>
    <dbReference type="NCBI Taxonomy" id="2527980"/>
    <lineage>
        <taxon>Bacteria</taxon>
        <taxon>Pseudomonadati</taxon>
        <taxon>Planctomycetota</taxon>
        <taxon>Planctomycetia</taxon>
        <taxon>Planctomycetales</taxon>
        <taxon>Planctomycetaceae</taxon>
        <taxon>Stratiformator</taxon>
    </lineage>
</organism>
<dbReference type="PANTHER" id="PTHR43394:SF1">
    <property type="entry name" value="ATP-BINDING CASSETTE SUB-FAMILY B MEMBER 10, MITOCHONDRIAL"/>
    <property type="match status" value="1"/>
</dbReference>
<sequence>MPGIIRTSRDRFRDYSQNLFQRKSKDDKPDDPLAWYRGRHRSSWQLLREFFGLIDGYWPSVAFALVMLTLSTGLGLIPPAATKLVVDNVLGDQPMPEWIAAAIPLPEERGALLALIIGVVVAISFVKVGFGLWGRWRATLTTKRVQMSVRKRVFAHAVRLPMHRVHDLKSGGIASILRNDSGSVGDLVFGLIYNPWRAAVQLIGSLLILAFVDWRLLVGAIAMLPVVYVTHRTWINRIRPQFKAVRATREEVDAQATESFGGMRVVRAFARERSEGTRNMKSQHFMGRQELYAWWWVRIVESIWETVIPLASAGLLLYGGWQVLEGSLTLGDLMMFLVYLLMLLEPIAVLAQSAAQFQNSLSGLDRILDVLAEPTEMPRPEDCRPLDRSAVAGRVTFDNVDFRYDTSEDDAGFSLREVSFEAEPGEVIALVGRSGAGKTTLCNLVARFYDATGGQILLDDVDVREYDVEQYRRLLGVVEQDVFLFDGTVTENIAYANRAADLTDIIRAARAANAHEFVERLPQGYETVIGERGVKLSGGQRQRLAIARAVLAEPKLLILDEATSNLDTESERLIQDALQNLMADRTSFVIAHRLSTIRHAHLILVIEDGRIVERGTHDELVRTGTIYPEMVALQTGRNFDVESSVSQPIG</sequence>